<reference evidence="1" key="1">
    <citation type="submission" date="2020-02" db="EMBL/GenBank/DDBJ databases">
        <authorList>
            <person name="Meier V. D."/>
        </authorList>
    </citation>
    <scope>NUCLEOTIDE SEQUENCE</scope>
    <source>
        <strain evidence="1">AVDCRST_MAG87</strain>
    </source>
</reference>
<dbReference type="GO" id="GO:0008311">
    <property type="term" value="F:double-stranded DNA 3'-5' DNA exonuclease activity"/>
    <property type="evidence" value="ECO:0007669"/>
    <property type="project" value="UniProtKB-EC"/>
</dbReference>
<dbReference type="EMBL" id="CADCWJ010000045">
    <property type="protein sequence ID" value="CAA9541989.1"/>
    <property type="molecule type" value="Genomic_DNA"/>
</dbReference>
<accession>A0A6J4U6A6</accession>
<protein>
    <submittedName>
        <fullName evidence="1">Exodeoxyribonuclease III</fullName>
        <ecNumber evidence="1">3.1.11.2</ecNumber>
    </submittedName>
</protein>
<organism evidence="1">
    <name type="scientific">uncultured Thermomicrobiales bacterium</name>
    <dbReference type="NCBI Taxonomy" id="1645740"/>
    <lineage>
        <taxon>Bacteria</taxon>
        <taxon>Pseudomonadati</taxon>
        <taxon>Thermomicrobiota</taxon>
        <taxon>Thermomicrobia</taxon>
        <taxon>Thermomicrobiales</taxon>
        <taxon>environmental samples</taxon>
    </lineage>
</organism>
<gene>
    <name evidence="1" type="ORF">AVDCRST_MAG87-159</name>
</gene>
<feature type="non-terminal residue" evidence="1">
    <location>
        <position position="1"/>
    </location>
</feature>
<dbReference type="EC" id="3.1.11.2" evidence="1"/>
<evidence type="ECO:0000313" key="1">
    <source>
        <dbReference type="EMBL" id="CAA9541989.1"/>
    </source>
</evidence>
<keyword evidence="1" id="KW-0378">Hydrolase</keyword>
<sequence>EDLFVERQRHPCCHQEGCLPGICRGPSTGHPVPAGNQGAAGAGAARPTGLPRILALG</sequence>
<proteinExistence type="predicted"/>
<feature type="non-terminal residue" evidence="1">
    <location>
        <position position="57"/>
    </location>
</feature>
<dbReference type="AlphaFoldDB" id="A0A6J4U6A6"/>
<name>A0A6J4U6A6_9BACT</name>